<comment type="caution">
    <text evidence="2">The sequence shown here is derived from an EMBL/GenBank/DDBJ whole genome shotgun (WGS) entry which is preliminary data.</text>
</comment>
<accession>A0A7J7MKV0</accession>
<evidence type="ECO:0000313" key="3">
    <source>
        <dbReference type="Proteomes" id="UP000541444"/>
    </source>
</evidence>
<evidence type="ECO:0000256" key="1">
    <source>
        <dbReference type="SAM" id="Phobius"/>
    </source>
</evidence>
<keyword evidence="3" id="KW-1185">Reference proteome</keyword>
<keyword evidence="1" id="KW-0812">Transmembrane</keyword>
<organism evidence="2 3">
    <name type="scientific">Kingdonia uniflora</name>
    <dbReference type="NCBI Taxonomy" id="39325"/>
    <lineage>
        <taxon>Eukaryota</taxon>
        <taxon>Viridiplantae</taxon>
        <taxon>Streptophyta</taxon>
        <taxon>Embryophyta</taxon>
        <taxon>Tracheophyta</taxon>
        <taxon>Spermatophyta</taxon>
        <taxon>Magnoliopsida</taxon>
        <taxon>Ranunculales</taxon>
        <taxon>Circaeasteraceae</taxon>
        <taxon>Kingdonia</taxon>
    </lineage>
</organism>
<feature type="transmembrane region" description="Helical" evidence="1">
    <location>
        <begin position="20"/>
        <end position="47"/>
    </location>
</feature>
<dbReference type="AlphaFoldDB" id="A0A7J7MKV0"/>
<reference evidence="2 3" key="1">
    <citation type="journal article" date="2020" name="IScience">
        <title>Genome Sequencing of the Endangered Kingdonia uniflora (Circaeasteraceae, Ranunculales) Reveals Potential Mechanisms of Evolutionary Specialization.</title>
        <authorList>
            <person name="Sun Y."/>
            <person name="Deng T."/>
            <person name="Zhang A."/>
            <person name="Moore M.J."/>
            <person name="Landis J.B."/>
            <person name="Lin N."/>
            <person name="Zhang H."/>
            <person name="Zhang X."/>
            <person name="Huang J."/>
            <person name="Zhang X."/>
            <person name="Sun H."/>
            <person name="Wang H."/>
        </authorList>
    </citation>
    <scope>NUCLEOTIDE SEQUENCE [LARGE SCALE GENOMIC DNA]</scope>
    <source>
        <strain evidence="2">TB1705</strain>
        <tissue evidence="2">Leaf</tissue>
    </source>
</reference>
<keyword evidence="1" id="KW-1133">Transmembrane helix</keyword>
<name>A0A7J7MKV0_9MAGN</name>
<sequence length="56" mass="6484">MIQNPIKQNLYLSVIVADNLPIHILSISTILMIANLLIHILSISTIYPSIYYRFRQ</sequence>
<keyword evidence="1" id="KW-0472">Membrane</keyword>
<dbReference type="EMBL" id="JACGCM010001428">
    <property type="protein sequence ID" value="KAF6155424.1"/>
    <property type="molecule type" value="Genomic_DNA"/>
</dbReference>
<dbReference type="Proteomes" id="UP000541444">
    <property type="component" value="Unassembled WGS sequence"/>
</dbReference>
<protein>
    <submittedName>
        <fullName evidence="2">Uncharacterized protein</fullName>
    </submittedName>
</protein>
<gene>
    <name evidence="2" type="ORF">GIB67_019950</name>
</gene>
<evidence type="ECO:0000313" key="2">
    <source>
        <dbReference type="EMBL" id="KAF6155424.1"/>
    </source>
</evidence>
<proteinExistence type="predicted"/>